<dbReference type="AlphaFoldDB" id="A0AA88SD67"/>
<feature type="chain" id="PRO_5041690474" description="PDZK1-interacting protein 1" evidence="7">
    <location>
        <begin position="21"/>
        <end position="118"/>
    </location>
</feature>
<feature type="signal peptide" evidence="7">
    <location>
        <begin position="1"/>
        <end position="20"/>
    </location>
</feature>
<dbReference type="Pfam" id="PF15807">
    <property type="entry name" value="MAP17"/>
    <property type="match status" value="1"/>
</dbReference>
<keyword evidence="9" id="KW-1185">Reference proteome</keyword>
<reference evidence="8" key="1">
    <citation type="submission" date="2023-07" db="EMBL/GenBank/DDBJ databases">
        <title>Chromosome-level Genome Assembly of Striped Snakehead (Channa striata).</title>
        <authorList>
            <person name="Liu H."/>
        </authorList>
    </citation>
    <scope>NUCLEOTIDE SEQUENCE</scope>
    <source>
        <strain evidence="8">Gz</strain>
        <tissue evidence="8">Muscle</tissue>
    </source>
</reference>
<comment type="subcellular location">
    <subcellularLocation>
        <location evidence="1">Membrane</location>
        <topology evidence="1">Single-pass membrane protein</topology>
    </subcellularLocation>
</comment>
<evidence type="ECO:0000256" key="2">
    <source>
        <dbReference type="ARBA" id="ARBA00022692"/>
    </source>
</evidence>
<name>A0AA88SD67_CHASR</name>
<accession>A0AA88SD67</accession>
<keyword evidence="3 6" id="KW-1133">Transmembrane helix</keyword>
<dbReference type="EMBL" id="JAUPFM010000012">
    <property type="protein sequence ID" value="KAK2835074.1"/>
    <property type="molecule type" value="Genomic_DNA"/>
</dbReference>
<proteinExistence type="inferred from homology"/>
<gene>
    <name evidence="8" type="ORF">Q5P01_015558</name>
</gene>
<dbReference type="Proteomes" id="UP001187415">
    <property type="component" value="Unassembled WGS sequence"/>
</dbReference>
<sequence length="118" mass="12879">MEKLAALVSCWLLVVGAVTAQTAQTQISERPLPQWLTGIIAVTGFLFLTFVGFLVKKAWCEESSRSRGGKIEDSGTNTDFVISNGNPYETGLDMVRSKEDNDAYDVVSDNLVDKVTAM</sequence>
<evidence type="ECO:0008006" key="10">
    <source>
        <dbReference type="Google" id="ProtNLM"/>
    </source>
</evidence>
<protein>
    <recommendedName>
        <fullName evidence="10">PDZK1-interacting protein 1</fullName>
    </recommendedName>
</protein>
<comment type="similarity">
    <text evidence="5">Belongs to the PDZK1-interacting protein 1/SMIM24 family.</text>
</comment>
<evidence type="ECO:0000313" key="8">
    <source>
        <dbReference type="EMBL" id="KAK2835074.1"/>
    </source>
</evidence>
<evidence type="ECO:0000256" key="4">
    <source>
        <dbReference type="ARBA" id="ARBA00023136"/>
    </source>
</evidence>
<evidence type="ECO:0000256" key="1">
    <source>
        <dbReference type="ARBA" id="ARBA00004167"/>
    </source>
</evidence>
<evidence type="ECO:0000256" key="7">
    <source>
        <dbReference type="SAM" id="SignalP"/>
    </source>
</evidence>
<dbReference type="GO" id="GO:0016020">
    <property type="term" value="C:membrane"/>
    <property type="evidence" value="ECO:0007669"/>
    <property type="project" value="UniProtKB-SubCell"/>
</dbReference>
<evidence type="ECO:0000256" key="3">
    <source>
        <dbReference type="ARBA" id="ARBA00022989"/>
    </source>
</evidence>
<evidence type="ECO:0000256" key="6">
    <source>
        <dbReference type="SAM" id="Phobius"/>
    </source>
</evidence>
<feature type="transmembrane region" description="Helical" evidence="6">
    <location>
        <begin position="36"/>
        <end position="55"/>
    </location>
</feature>
<evidence type="ECO:0000256" key="5">
    <source>
        <dbReference type="ARBA" id="ARBA00049650"/>
    </source>
</evidence>
<organism evidence="8 9">
    <name type="scientific">Channa striata</name>
    <name type="common">Snakehead murrel</name>
    <name type="synonym">Ophicephalus striatus</name>
    <dbReference type="NCBI Taxonomy" id="64152"/>
    <lineage>
        <taxon>Eukaryota</taxon>
        <taxon>Metazoa</taxon>
        <taxon>Chordata</taxon>
        <taxon>Craniata</taxon>
        <taxon>Vertebrata</taxon>
        <taxon>Euteleostomi</taxon>
        <taxon>Actinopterygii</taxon>
        <taxon>Neopterygii</taxon>
        <taxon>Teleostei</taxon>
        <taxon>Neoteleostei</taxon>
        <taxon>Acanthomorphata</taxon>
        <taxon>Anabantaria</taxon>
        <taxon>Anabantiformes</taxon>
        <taxon>Channoidei</taxon>
        <taxon>Channidae</taxon>
        <taxon>Channa</taxon>
    </lineage>
</organism>
<dbReference type="PANTHER" id="PTHR15296:SF1">
    <property type="entry name" value="PDZK1 INTERACTING PROTEIN 1"/>
    <property type="match status" value="1"/>
</dbReference>
<keyword evidence="7" id="KW-0732">Signal</keyword>
<dbReference type="InterPro" id="IPR031627">
    <property type="entry name" value="PDZK1IP1/SMIM24"/>
</dbReference>
<dbReference type="PANTHER" id="PTHR15296">
    <property type="entry name" value="MEMBRANE-ASSOCIATED PROTEIN MAP17"/>
    <property type="match status" value="1"/>
</dbReference>
<keyword evidence="4 6" id="KW-0472">Membrane</keyword>
<evidence type="ECO:0000313" key="9">
    <source>
        <dbReference type="Proteomes" id="UP001187415"/>
    </source>
</evidence>
<comment type="caution">
    <text evidence="8">The sequence shown here is derived from an EMBL/GenBank/DDBJ whole genome shotgun (WGS) entry which is preliminary data.</text>
</comment>
<keyword evidence="2 6" id="KW-0812">Transmembrane</keyword>